<name>A0AAV2BZC2_9ARAC</name>
<gene>
    <name evidence="1" type="ORF">LARSCL_LOCUS22321</name>
</gene>
<reference evidence="1 2" key="1">
    <citation type="submission" date="2024-04" db="EMBL/GenBank/DDBJ databases">
        <authorList>
            <person name="Rising A."/>
            <person name="Reimegard J."/>
            <person name="Sonavane S."/>
            <person name="Akerstrom W."/>
            <person name="Nylinder S."/>
            <person name="Hedman E."/>
            <person name="Kallberg Y."/>
        </authorList>
    </citation>
    <scope>NUCLEOTIDE SEQUENCE [LARGE SCALE GENOMIC DNA]</scope>
</reference>
<evidence type="ECO:0000313" key="2">
    <source>
        <dbReference type="Proteomes" id="UP001497382"/>
    </source>
</evidence>
<dbReference type="EMBL" id="CAXIEN010000623">
    <property type="protein sequence ID" value="CAL1301107.1"/>
    <property type="molecule type" value="Genomic_DNA"/>
</dbReference>
<dbReference type="AlphaFoldDB" id="A0AAV2BZC2"/>
<comment type="caution">
    <text evidence="1">The sequence shown here is derived from an EMBL/GenBank/DDBJ whole genome shotgun (WGS) entry which is preliminary data.</text>
</comment>
<sequence length="115" mass="12860">MFCEGLVYQRISENRSQVRSDSGTGEYPWFFFIDPSSSAEFLNDLTDELGKTIQSCLASEINLFQHNGYNHVLTIQTSDGGLCLCQLGSQMIQSDSGTGELHWFFFIDPSSTVES</sequence>
<accession>A0AAV2BZC2</accession>
<protein>
    <submittedName>
        <fullName evidence="1">Uncharacterized protein</fullName>
    </submittedName>
</protein>
<proteinExistence type="predicted"/>
<organism evidence="1 2">
    <name type="scientific">Larinioides sclopetarius</name>
    <dbReference type="NCBI Taxonomy" id="280406"/>
    <lineage>
        <taxon>Eukaryota</taxon>
        <taxon>Metazoa</taxon>
        <taxon>Ecdysozoa</taxon>
        <taxon>Arthropoda</taxon>
        <taxon>Chelicerata</taxon>
        <taxon>Arachnida</taxon>
        <taxon>Araneae</taxon>
        <taxon>Araneomorphae</taxon>
        <taxon>Entelegynae</taxon>
        <taxon>Araneoidea</taxon>
        <taxon>Araneidae</taxon>
        <taxon>Larinioides</taxon>
    </lineage>
</organism>
<dbReference type="Proteomes" id="UP001497382">
    <property type="component" value="Unassembled WGS sequence"/>
</dbReference>
<evidence type="ECO:0000313" key="1">
    <source>
        <dbReference type="EMBL" id="CAL1301107.1"/>
    </source>
</evidence>
<keyword evidence="2" id="KW-1185">Reference proteome</keyword>